<accession>A0A8S5MK62</accession>
<feature type="transmembrane region" description="Helical" evidence="1">
    <location>
        <begin position="20"/>
        <end position="38"/>
    </location>
</feature>
<reference evidence="2" key="1">
    <citation type="journal article" date="2021" name="Proc. Natl. Acad. Sci. U.S.A.">
        <title>A Catalog of Tens of Thousands of Viruses from Human Metagenomes Reveals Hidden Associations with Chronic Diseases.</title>
        <authorList>
            <person name="Tisza M.J."/>
            <person name="Buck C.B."/>
        </authorList>
    </citation>
    <scope>NUCLEOTIDE SEQUENCE</scope>
    <source>
        <strain evidence="2">Ctrpg19</strain>
    </source>
</reference>
<evidence type="ECO:0000313" key="2">
    <source>
        <dbReference type="EMBL" id="DAD82737.1"/>
    </source>
</evidence>
<protein>
    <submittedName>
        <fullName evidence="2">Uncharacterized protein</fullName>
    </submittedName>
</protein>
<feature type="transmembrane region" description="Helical" evidence="1">
    <location>
        <begin position="50"/>
        <end position="66"/>
    </location>
</feature>
<organism evidence="2">
    <name type="scientific">Siphoviridae sp. ctrpg19</name>
    <dbReference type="NCBI Taxonomy" id="2826481"/>
    <lineage>
        <taxon>Viruses</taxon>
        <taxon>Duplodnaviria</taxon>
        <taxon>Heunggongvirae</taxon>
        <taxon>Uroviricota</taxon>
        <taxon>Caudoviricetes</taxon>
    </lineage>
</organism>
<proteinExistence type="predicted"/>
<evidence type="ECO:0000256" key="1">
    <source>
        <dbReference type="SAM" id="Phobius"/>
    </source>
</evidence>
<name>A0A8S5MK62_9CAUD</name>
<keyword evidence="1" id="KW-0812">Transmembrane</keyword>
<dbReference type="EMBL" id="BK014923">
    <property type="protein sequence ID" value="DAD82737.1"/>
    <property type="molecule type" value="Genomic_DNA"/>
</dbReference>
<sequence>MLDVDLLLVLHYIEVSDNRILLAIHTLKLLLMLIYYIIELLCKYKQCSLIDCYCLLFFSLQLLYKVDLLHLDYSLPLI</sequence>
<keyword evidence="1" id="KW-0472">Membrane</keyword>
<keyword evidence="1" id="KW-1133">Transmembrane helix</keyword>